<evidence type="ECO:0000313" key="6">
    <source>
        <dbReference type="EMBL" id="SMB84152.1"/>
    </source>
</evidence>
<dbReference type="PRINTS" id="PR00080">
    <property type="entry name" value="SDRFAMILY"/>
</dbReference>
<feature type="domain" description="Ketoreductase" evidence="5">
    <location>
        <begin position="5"/>
        <end position="192"/>
    </location>
</feature>
<evidence type="ECO:0000256" key="1">
    <source>
        <dbReference type="ARBA" id="ARBA00006484"/>
    </source>
</evidence>
<dbReference type="PROSITE" id="PS00061">
    <property type="entry name" value="ADH_SHORT"/>
    <property type="match status" value="1"/>
</dbReference>
<proteinExistence type="inferred from homology"/>
<comment type="similarity">
    <text evidence="1 4">Belongs to the short-chain dehydrogenases/reductases (SDR) family.</text>
</comment>
<dbReference type="InterPro" id="IPR057326">
    <property type="entry name" value="KR_dom"/>
</dbReference>
<dbReference type="SUPFAM" id="SSF51735">
    <property type="entry name" value="NAD(P)-binding Rossmann-fold domains"/>
    <property type="match status" value="1"/>
</dbReference>
<dbReference type="InterPro" id="IPR002347">
    <property type="entry name" value="SDR_fam"/>
</dbReference>
<dbReference type="InterPro" id="IPR045313">
    <property type="entry name" value="CBR1-like"/>
</dbReference>
<keyword evidence="3" id="KW-0560">Oxidoreductase</keyword>
<dbReference type="RefSeq" id="WP_084046700.1">
    <property type="nucleotide sequence ID" value="NZ_FWWU01000007.1"/>
</dbReference>
<dbReference type="SMART" id="SM00822">
    <property type="entry name" value="PKS_KR"/>
    <property type="match status" value="1"/>
</dbReference>
<dbReference type="Proteomes" id="UP000192582">
    <property type="component" value="Unassembled WGS sequence"/>
</dbReference>
<evidence type="ECO:0000256" key="3">
    <source>
        <dbReference type="ARBA" id="ARBA00023002"/>
    </source>
</evidence>
<keyword evidence="2" id="KW-0521">NADP</keyword>
<gene>
    <name evidence="6" type="ORF">SAMN00790413_05012</name>
</gene>
<dbReference type="AlphaFoldDB" id="A0A1W1USR6"/>
<dbReference type="InterPro" id="IPR020904">
    <property type="entry name" value="Sc_DH/Rdtase_CS"/>
</dbReference>
<dbReference type="OrthoDB" id="5786478at2"/>
<organism evidence="6 7">
    <name type="scientific">Deinococcus hopiensis KR-140</name>
    <dbReference type="NCBI Taxonomy" id="695939"/>
    <lineage>
        <taxon>Bacteria</taxon>
        <taxon>Thermotogati</taxon>
        <taxon>Deinococcota</taxon>
        <taxon>Deinococci</taxon>
        <taxon>Deinococcales</taxon>
        <taxon>Deinococcaceae</taxon>
        <taxon>Deinococcus</taxon>
    </lineage>
</organism>
<dbReference type="InterPro" id="IPR036291">
    <property type="entry name" value="NAD(P)-bd_dom_sf"/>
</dbReference>
<name>A0A1W1USR6_9DEIO</name>
<accession>A0A1W1USR6</accession>
<dbReference type="GO" id="GO:0016020">
    <property type="term" value="C:membrane"/>
    <property type="evidence" value="ECO:0007669"/>
    <property type="project" value="TreeGrafter"/>
</dbReference>
<evidence type="ECO:0000256" key="2">
    <source>
        <dbReference type="ARBA" id="ARBA00022857"/>
    </source>
</evidence>
<dbReference type="CDD" id="cd05324">
    <property type="entry name" value="carb_red_PTCR-like_SDR_c"/>
    <property type="match status" value="1"/>
</dbReference>
<evidence type="ECO:0000259" key="5">
    <source>
        <dbReference type="SMART" id="SM00822"/>
    </source>
</evidence>
<sequence>MTRQKVALVTGGNRGIGLEVCRQLAQQGLHVLLAARGEAQGEQAAAALHSGGGAVTAVSLDVRDDASIQTLAAHVQRAFGRLDILVNNAAVLLCEGDSALMTPPEAYQDSLETNFMGPLRLCQAFVPGMRERGYGRVVNVSSGAGQLSSMGGYAPAYSASKAALNALTRLMAHAGGPRVLVNSVDPGWVRTDMGGPRAPRSVEQGADTVVWLATLPEGGPTGGFFHDRKPLPW</sequence>
<reference evidence="6 7" key="1">
    <citation type="submission" date="2017-04" db="EMBL/GenBank/DDBJ databases">
        <authorList>
            <person name="Afonso C.L."/>
            <person name="Miller P.J."/>
            <person name="Scott M.A."/>
            <person name="Spackman E."/>
            <person name="Goraichik I."/>
            <person name="Dimitrov K.M."/>
            <person name="Suarez D.L."/>
            <person name="Swayne D.E."/>
        </authorList>
    </citation>
    <scope>NUCLEOTIDE SEQUENCE [LARGE SCALE GENOMIC DNA]</scope>
    <source>
        <strain evidence="6 7">KR-140</strain>
    </source>
</reference>
<keyword evidence="7" id="KW-1185">Reference proteome</keyword>
<dbReference type="GO" id="GO:0016616">
    <property type="term" value="F:oxidoreductase activity, acting on the CH-OH group of donors, NAD or NADP as acceptor"/>
    <property type="evidence" value="ECO:0007669"/>
    <property type="project" value="InterPro"/>
</dbReference>
<dbReference type="PANTHER" id="PTHR43490">
    <property type="entry name" value="(+)-NEOMENTHOL DEHYDROGENASE"/>
    <property type="match status" value="1"/>
</dbReference>
<dbReference type="PANTHER" id="PTHR43490:SF99">
    <property type="entry name" value="SHORT-CHAIN DEHYDROGENASE_REDUCTASE"/>
    <property type="match status" value="1"/>
</dbReference>
<dbReference type="STRING" id="695939.SAMN00790413_05012"/>
<evidence type="ECO:0000313" key="7">
    <source>
        <dbReference type="Proteomes" id="UP000192582"/>
    </source>
</evidence>
<protein>
    <submittedName>
        <fullName evidence="6">NADP-dependent 3-hydroxy acid dehydrogenase YdfG</fullName>
    </submittedName>
</protein>
<dbReference type="Gene3D" id="3.40.50.720">
    <property type="entry name" value="NAD(P)-binding Rossmann-like Domain"/>
    <property type="match status" value="1"/>
</dbReference>
<dbReference type="EMBL" id="FWWU01000007">
    <property type="protein sequence ID" value="SMB84152.1"/>
    <property type="molecule type" value="Genomic_DNA"/>
</dbReference>
<dbReference type="Pfam" id="PF00106">
    <property type="entry name" value="adh_short"/>
    <property type="match status" value="1"/>
</dbReference>
<dbReference type="PRINTS" id="PR00081">
    <property type="entry name" value="GDHRDH"/>
</dbReference>
<evidence type="ECO:0000256" key="4">
    <source>
        <dbReference type="RuleBase" id="RU000363"/>
    </source>
</evidence>